<gene>
    <name evidence="12" type="ORF">GTHE00462_LOCUS10297</name>
</gene>
<dbReference type="PANTHER" id="PTHR45825:SF11">
    <property type="entry name" value="ALPHA AMYLASE DOMAIN-CONTAINING PROTEIN"/>
    <property type="match status" value="1"/>
</dbReference>
<dbReference type="Pfam" id="PF08323">
    <property type="entry name" value="Glyco_transf_5"/>
    <property type="match status" value="1"/>
</dbReference>
<feature type="region of interest" description="Disordered" evidence="8">
    <location>
        <begin position="35"/>
        <end position="117"/>
    </location>
</feature>
<dbReference type="GO" id="GO:0004373">
    <property type="term" value="F:alpha-1,4-glucan glucosyltransferase (UDP-glucose donor) activity"/>
    <property type="evidence" value="ECO:0007669"/>
    <property type="project" value="InterPro"/>
</dbReference>
<dbReference type="InterPro" id="IPR001296">
    <property type="entry name" value="Glyco_trans_1"/>
</dbReference>
<feature type="signal peptide" evidence="9">
    <location>
        <begin position="1"/>
        <end position="21"/>
    </location>
</feature>
<evidence type="ECO:0000256" key="1">
    <source>
        <dbReference type="ARBA" id="ARBA00001478"/>
    </source>
</evidence>
<dbReference type="SUPFAM" id="SSF53756">
    <property type="entry name" value="UDP-Glycosyltransferase/glycogen phosphorylase"/>
    <property type="match status" value="1"/>
</dbReference>
<reference evidence="12" key="1">
    <citation type="submission" date="2021-01" db="EMBL/GenBank/DDBJ databases">
        <authorList>
            <person name="Corre E."/>
            <person name="Pelletier E."/>
            <person name="Niang G."/>
            <person name="Scheremetjew M."/>
            <person name="Finn R."/>
            <person name="Kale V."/>
            <person name="Holt S."/>
            <person name="Cochrane G."/>
            <person name="Meng A."/>
            <person name="Brown T."/>
            <person name="Cohen L."/>
        </authorList>
    </citation>
    <scope>NUCLEOTIDE SEQUENCE</scope>
    <source>
        <strain evidence="12">CCMP 2712</strain>
    </source>
</reference>
<accession>A0A7S4K8A2</accession>
<evidence type="ECO:0000259" key="10">
    <source>
        <dbReference type="Pfam" id="PF00534"/>
    </source>
</evidence>
<comment type="catalytic activity">
    <reaction evidence="1">
        <text>[(1-&gt;4)-alpha-D-glucosyl](n) + ADP-alpha-D-glucose = [(1-&gt;4)-alpha-D-glucosyl](n+1) + ADP + H(+)</text>
        <dbReference type="Rhea" id="RHEA:18189"/>
        <dbReference type="Rhea" id="RHEA-COMP:9584"/>
        <dbReference type="Rhea" id="RHEA-COMP:9587"/>
        <dbReference type="ChEBI" id="CHEBI:15378"/>
        <dbReference type="ChEBI" id="CHEBI:15444"/>
        <dbReference type="ChEBI" id="CHEBI:57498"/>
        <dbReference type="ChEBI" id="CHEBI:456216"/>
        <dbReference type="EC" id="2.4.1.21"/>
    </reaction>
</comment>
<keyword evidence="5" id="KW-0328">Glycosyltransferase</keyword>
<feature type="chain" id="PRO_5031476559" description="starch synthase" evidence="9">
    <location>
        <begin position="22"/>
        <end position="784"/>
    </location>
</feature>
<dbReference type="InterPro" id="IPR011835">
    <property type="entry name" value="GS/SS"/>
</dbReference>
<evidence type="ECO:0000256" key="4">
    <source>
        <dbReference type="ARBA" id="ARBA00012588"/>
    </source>
</evidence>
<dbReference type="GO" id="GO:0009011">
    <property type="term" value="F:alpha-1,4-glucan glucosyltransferase (ADP-glucose donor) activity"/>
    <property type="evidence" value="ECO:0007669"/>
    <property type="project" value="UniProtKB-EC"/>
</dbReference>
<evidence type="ECO:0000256" key="3">
    <source>
        <dbReference type="ARBA" id="ARBA00010281"/>
    </source>
</evidence>
<proteinExistence type="inferred from homology"/>
<keyword evidence="6" id="KW-0808">Transferase</keyword>
<dbReference type="NCBIfam" id="TIGR02095">
    <property type="entry name" value="glgA"/>
    <property type="match status" value="1"/>
</dbReference>
<dbReference type="EMBL" id="HBKN01013196">
    <property type="protein sequence ID" value="CAE2286893.1"/>
    <property type="molecule type" value="Transcribed_RNA"/>
</dbReference>
<sequence>MWMSKGARWSAIMLGLQVASCMSIELSVRSAGHMQQQPMRLKGGSSYFSKEGGGSGVTRNATKPSAPAGWTSGKGQAPQPKGQGGGTKAAQADVASKAGQKQEEEAAAPPPPAMKPVIPRMSQTVTRMESYSMLDEDKITSKLRDEAEVAPSAHPIPLPTGKTKAQPKPEPPKEVTDAWLRVLDQAVGGKTVLKAERPEEVIQEVSRISAAAKAEQVAAKAAETAEVAEEQEQPEEDGRLRIVIISSELTPYSKSGGLADVASKLSISLSQMGHRVMTVAPAYKWYEGAVGTDVRRTFTLYGGGHDVHYLHQWCPTDPREDGDPKMGVDRIFVQNANAFERAGMYGDPGGHDYFDNLFRFALFSWAALEAPLILPSIAPFGEKVIFIANDWQCGLVPLILTSHYRRWRVYGPARCLFVIHNMGYHGNFPNPQMYNYDLPDPRETPKWSFCDIGLADNSYYDNYKWVFPPQERGDGGVVDDGECAKLLLGGINMADRVVTVSPSYKEEIMTDGGGWGLQHNVRARSDRLDGILNGIDTEEWDPETSKALPAQFSKSDLSGKAICKEKLQEALGLQKNPNAPIIAFIGRLAPQKGIDVLQECFHWLMGGDDQGVLGDAQLIMMGNGQAEYANFMRAAEGQYKGRICGYVGFSSEMEQRIIAGADILIMPSRYEPCGLPQMYAQRYGTIPVVHATGGLKDSVQQFEWREGGETVGTGWKFGNCDANGLKWGLWNALEIYKKKPEVWDNLRKRCMEQDFSWIASAKKYIQLMEWATMDPPKHEPWPFR</sequence>
<dbReference type="HAMAP" id="MF_00484">
    <property type="entry name" value="Glycogen_synth"/>
    <property type="match status" value="1"/>
</dbReference>
<feature type="region of interest" description="Disordered" evidence="8">
    <location>
        <begin position="147"/>
        <end position="173"/>
    </location>
</feature>
<dbReference type="CDD" id="cd03791">
    <property type="entry name" value="GT5_Glycogen_synthase_DULL1-like"/>
    <property type="match status" value="1"/>
</dbReference>
<keyword evidence="9" id="KW-0732">Signal</keyword>
<organism evidence="12">
    <name type="scientific">Guillardia theta</name>
    <name type="common">Cryptophyte</name>
    <name type="synonym">Cryptomonas phi</name>
    <dbReference type="NCBI Taxonomy" id="55529"/>
    <lineage>
        <taxon>Eukaryota</taxon>
        <taxon>Cryptophyceae</taxon>
        <taxon>Pyrenomonadales</taxon>
        <taxon>Geminigeraceae</taxon>
        <taxon>Guillardia</taxon>
    </lineage>
</organism>
<dbReference type="Gene3D" id="3.40.50.2000">
    <property type="entry name" value="Glycogen Phosphorylase B"/>
    <property type="match status" value="2"/>
</dbReference>
<feature type="domain" description="Glycosyl transferase family 1" evidence="10">
    <location>
        <begin position="574"/>
        <end position="736"/>
    </location>
</feature>
<evidence type="ECO:0000313" key="12">
    <source>
        <dbReference type="EMBL" id="CAE2286893.1"/>
    </source>
</evidence>
<dbReference type="Pfam" id="PF00534">
    <property type="entry name" value="Glycos_transf_1"/>
    <property type="match status" value="1"/>
</dbReference>
<dbReference type="PANTHER" id="PTHR45825">
    <property type="entry name" value="GRANULE-BOUND STARCH SYNTHASE 1, CHLOROPLASTIC/AMYLOPLASTIC"/>
    <property type="match status" value="1"/>
</dbReference>
<comment type="subcellular location">
    <subcellularLocation>
        <location evidence="2">Plastid</location>
        <location evidence="2">Amyloplast</location>
    </subcellularLocation>
</comment>
<dbReference type="InterPro" id="IPR013534">
    <property type="entry name" value="Starch_synth_cat_dom"/>
</dbReference>
<evidence type="ECO:0000256" key="6">
    <source>
        <dbReference type="ARBA" id="ARBA00022679"/>
    </source>
</evidence>
<name>A0A7S4K8A2_GUITH</name>
<evidence type="ECO:0000256" key="2">
    <source>
        <dbReference type="ARBA" id="ARBA00004602"/>
    </source>
</evidence>
<comment type="similarity">
    <text evidence="3">Belongs to the glycosyltransferase 1 family. Bacterial/plant glycogen synthase subfamily.</text>
</comment>
<evidence type="ECO:0000256" key="8">
    <source>
        <dbReference type="SAM" id="MobiDB-lite"/>
    </source>
</evidence>
<keyword evidence="7" id="KW-0934">Plastid</keyword>
<feature type="domain" description="Starch synthase catalytic" evidence="11">
    <location>
        <begin position="241"/>
        <end position="521"/>
    </location>
</feature>
<keyword evidence="7" id="KW-0035">Amyloplast</keyword>
<evidence type="ECO:0000256" key="5">
    <source>
        <dbReference type="ARBA" id="ARBA00022676"/>
    </source>
</evidence>
<evidence type="ECO:0000256" key="9">
    <source>
        <dbReference type="SAM" id="SignalP"/>
    </source>
</evidence>
<protein>
    <recommendedName>
        <fullName evidence="4">starch synthase</fullName>
        <ecNumber evidence="4">2.4.1.21</ecNumber>
    </recommendedName>
</protein>
<dbReference type="AlphaFoldDB" id="A0A7S4K8A2"/>
<dbReference type="EC" id="2.4.1.21" evidence="4"/>
<evidence type="ECO:0000259" key="11">
    <source>
        <dbReference type="Pfam" id="PF08323"/>
    </source>
</evidence>
<evidence type="ECO:0000256" key="7">
    <source>
        <dbReference type="ARBA" id="ARBA00023234"/>
    </source>
</evidence>